<evidence type="ECO:0000259" key="1">
    <source>
        <dbReference type="PROSITE" id="PS50801"/>
    </source>
</evidence>
<dbReference type="PROSITE" id="PS50801">
    <property type="entry name" value="STAS"/>
    <property type="match status" value="1"/>
</dbReference>
<dbReference type="Gene3D" id="3.30.750.24">
    <property type="entry name" value="STAS domain"/>
    <property type="match status" value="1"/>
</dbReference>
<keyword evidence="3" id="KW-1185">Reference proteome</keyword>
<sequence>MNCPPTAGHIGLVVESDDEYQRLARPLLDEGARFGDKLIVFGLAPAEFTGYVVRHDVPLGTEVLTWLRTEAETAGGQGYRGVRVVADMQQLGLQPDASGLLAFELALDRTVTELGVTMLCAYRSGSFDRDTVAVAMSAHPCGYGLNSEDVGFRMWSGDDDCWNVSGALDLVNAGTFRTALTKAAHDSTRLRLTFVELRFVDLAGVQALADVTENTPGLSMTVTTPSNSFRRCWRMLGYDETCPRVEIVS</sequence>
<comment type="caution">
    <text evidence="2">The sequence shown here is derived from an EMBL/GenBank/DDBJ whole genome shotgun (WGS) entry which is preliminary data.</text>
</comment>
<dbReference type="Pfam" id="PF01740">
    <property type="entry name" value="STAS"/>
    <property type="match status" value="1"/>
</dbReference>
<evidence type="ECO:0000313" key="2">
    <source>
        <dbReference type="EMBL" id="MBP2324741.1"/>
    </source>
</evidence>
<organism evidence="2 3">
    <name type="scientific">Kibdelosporangium banguiense</name>
    <dbReference type="NCBI Taxonomy" id="1365924"/>
    <lineage>
        <taxon>Bacteria</taxon>
        <taxon>Bacillati</taxon>
        <taxon>Actinomycetota</taxon>
        <taxon>Actinomycetes</taxon>
        <taxon>Pseudonocardiales</taxon>
        <taxon>Pseudonocardiaceae</taxon>
        <taxon>Kibdelosporangium</taxon>
    </lineage>
</organism>
<reference evidence="2 3" key="1">
    <citation type="submission" date="2021-03" db="EMBL/GenBank/DDBJ databases">
        <title>Sequencing the genomes of 1000 actinobacteria strains.</title>
        <authorList>
            <person name="Klenk H.-P."/>
        </authorList>
    </citation>
    <scope>NUCLEOTIDE SEQUENCE [LARGE SCALE GENOMIC DNA]</scope>
    <source>
        <strain evidence="2 3">DSM 46670</strain>
    </source>
</reference>
<proteinExistence type="predicted"/>
<evidence type="ECO:0000313" key="3">
    <source>
        <dbReference type="Proteomes" id="UP001519332"/>
    </source>
</evidence>
<name>A0ABS4TK52_9PSEU</name>
<dbReference type="InterPro" id="IPR036513">
    <property type="entry name" value="STAS_dom_sf"/>
</dbReference>
<dbReference type="Proteomes" id="UP001519332">
    <property type="component" value="Unassembled WGS sequence"/>
</dbReference>
<protein>
    <submittedName>
        <fullName evidence="2">Anti-anti-sigma regulatory factor</fullName>
    </submittedName>
</protein>
<dbReference type="InterPro" id="IPR025847">
    <property type="entry name" value="MEDS_domain"/>
</dbReference>
<accession>A0ABS4TK52</accession>
<dbReference type="InterPro" id="IPR002645">
    <property type="entry name" value="STAS_dom"/>
</dbReference>
<dbReference type="SUPFAM" id="SSF52091">
    <property type="entry name" value="SpoIIaa-like"/>
    <property type="match status" value="1"/>
</dbReference>
<gene>
    <name evidence="2" type="ORF">JOF56_005126</name>
</gene>
<dbReference type="Pfam" id="PF14417">
    <property type="entry name" value="MEDS"/>
    <property type="match status" value="1"/>
</dbReference>
<dbReference type="EMBL" id="JAGINW010000001">
    <property type="protein sequence ID" value="MBP2324741.1"/>
    <property type="molecule type" value="Genomic_DNA"/>
</dbReference>
<feature type="domain" description="STAS" evidence="1">
    <location>
        <begin position="164"/>
        <end position="249"/>
    </location>
</feature>